<dbReference type="GO" id="GO:0005886">
    <property type="term" value="C:plasma membrane"/>
    <property type="evidence" value="ECO:0007669"/>
    <property type="project" value="TreeGrafter"/>
</dbReference>
<dbReference type="AlphaFoldDB" id="A0A8S2EHC7"/>
<dbReference type="PANTHER" id="PTHR22722">
    <property type="entry name" value="LOW-DENSITY LIPOPROTEIN RECEPTOR-RELATED PROTEIN 2-RELATED"/>
    <property type="match status" value="1"/>
</dbReference>
<sequence length="266" mass="30896">MFRRVISKLKATEIRTNDFTWFGVYCQYTFYSTDKTFADIINEKIQMQTYFKPSDVLTITNGTCYLYLKECNRGHVPMCIDWREICDGKLDCLNGEDEQDCWQLEIHECYQETQYRCKNGQCIDKNLYVSGQYPMCTDNSDPPTRNYKGDRVSFFVCEEHYCVGDDGKMSCANGGYSSNYAPTTEPLCQNGRDLLYTKTILSTINNQHLSYKCWNYIICRLNFEAILSVDCEDANNDAWECPATFSFPSSSIFNDHVQLIYHLTPP</sequence>
<dbReference type="InterPro" id="IPR002172">
    <property type="entry name" value="LDrepeatLR_classA_rpt"/>
</dbReference>
<accession>A0A8S2EHC7</accession>
<dbReference type="EMBL" id="CAJOBA010034053">
    <property type="protein sequence ID" value="CAF3976966.1"/>
    <property type="molecule type" value="Genomic_DNA"/>
</dbReference>
<reference evidence="3" key="1">
    <citation type="submission" date="2021-02" db="EMBL/GenBank/DDBJ databases">
        <authorList>
            <person name="Nowell W R."/>
        </authorList>
    </citation>
    <scope>NUCLEOTIDE SEQUENCE</scope>
</reference>
<evidence type="ECO:0000256" key="2">
    <source>
        <dbReference type="PROSITE-ProRule" id="PRU00124"/>
    </source>
</evidence>
<dbReference type="CDD" id="cd00112">
    <property type="entry name" value="LDLa"/>
    <property type="match status" value="1"/>
</dbReference>
<dbReference type="EMBL" id="CAJNOK010012525">
    <property type="protein sequence ID" value="CAF1165202.1"/>
    <property type="molecule type" value="Genomic_DNA"/>
</dbReference>
<evidence type="ECO:0000313" key="5">
    <source>
        <dbReference type="Proteomes" id="UP000677228"/>
    </source>
</evidence>
<dbReference type="Gene3D" id="4.10.400.10">
    <property type="entry name" value="Low-density Lipoprotein Receptor"/>
    <property type="match status" value="1"/>
</dbReference>
<name>A0A8S2EHC7_9BILA</name>
<dbReference type="PROSITE" id="PS50068">
    <property type="entry name" value="LDLRA_2"/>
    <property type="match status" value="1"/>
</dbReference>
<feature type="non-terminal residue" evidence="3">
    <location>
        <position position="1"/>
    </location>
</feature>
<evidence type="ECO:0000313" key="3">
    <source>
        <dbReference type="EMBL" id="CAF1165202.1"/>
    </source>
</evidence>
<evidence type="ECO:0000313" key="4">
    <source>
        <dbReference type="EMBL" id="CAF3976966.1"/>
    </source>
</evidence>
<evidence type="ECO:0000256" key="1">
    <source>
        <dbReference type="ARBA" id="ARBA00023157"/>
    </source>
</evidence>
<dbReference type="GO" id="GO:0005041">
    <property type="term" value="F:low-density lipoprotein particle receptor activity"/>
    <property type="evidence" value="ECO:0007669"/>
    <property type="project" value="TreeGrafter"/>
</dbReference>
<keyword evidence="1 2" id="KW-1015">Disulfide bond</keyword>
<dbReference type="InterPro" id="IPR051221">
    <property type="entry name" value="LDLR-related"/>
</dbReference>
<dbReference type="InterPro" id="IPR036055">
    <property type="entry name" value="LDL_receptor-like_sf"/>
</dbReference>
<protein>
    <submittedName>
        <fullName evidence="3">Uncharacterized protein</fullName>
    </submittedName>
</protein>
<gene>
    <name evidence="3" type="ORF">OVA965_LOCUS22293</name>
    <name evidence="4" type="ORF">TMI583_LOCUS23012</name>
</gene>
<dbReference type="SUPFAM" id="SSF57424">
    <property type="entry name" value="LDL receptor-like module"/>
    <property type="match status" value="1"/>
</dbReference>
<comment type="caution">
    <text evidence="2">Lacks conserved residue(s) required for the propagation of feature annotation.</text>
</comment>
<organism evidence="3 5">
    <name type="scientific">Didymodactylos carnosus</name>
    <dbReference type="NCBI Taxonomy" id="1234261"/>
    <lineage>
        <taxon>Eukaryota</taxon>
        <taxon>Metazoa</taxon>
        <taxon>Spiralia</taxon>
        <taxon>Gnathifera</taxon>
        <taxon>Rotifera</taxon>
        <taxon>Eurotatoria</taxon>
        <taxon>Bdelloidea</taxon>
        <taxon>Philodinida</taxon>
        <taxon>Philodinidae</taxon>
        <taxon>Didymodactylos</taxon>
    </lineage>
</organism>
<comment type="caution">
    <text evidence="3">The sequence shown here is derived from an EMBL/GenBank/DDBJ whole genome shotgun (WGS) entry which is preliminary data.</text>
</comment>
<dbReference type="GO" id="GO:0043235">
    <property type="term" value="C:receptor complex"/>
    <property type="evidence" value="ECO:0007669"/>
    <property type="project" value="TreeGrafter"/>
</dbReference>
<dbReference type="PANTHER" id="PTHR22722:SF5">
    <property type="entry name" value="LOW-DENSITY LIPOPROTEIN RECEPTOR-RELATED PROTEIN 1B"/>
    <property type="match status" value="1"/>
</dbReference>
<proteinExistence type="predicted"/>
<dbReference type="Proteomes" id="UP000682733">
    <property type="component" value="Unassembled WGS sequence"/>
</dbReference>
<dbReference type="Proteomes" id="UP000677228">
    <property type="component" value="Unassembled WGS sequence"/>
</dbReference>
<feature type="disulfide bond" evidence="2">
    <location>
        <begin position="86"/>
        <end position="101"/>
    </location>
</feature>